<protein>
    <submittedName>
        <fullName evidence="1">Uncharacterized protein</fullName>
    </submittedName>
</protein>
<dbReference type="AlphaFoldDB" id="Q64BQ2"/>
<dbReference type="EMBL" id="AY714843">
    <property type="protein sequence ID" value="AAU83175.1"/>
    <property type="molecule type" value="Genomic_DNA"/>
</dbReference>
<proteinExistence type="predicted"/>
<accession>Q64BQ2</accession>
<evidence type="ECO:0000313" key="1">
    <source>
        <dbReference type="EMBL" id="AAU83175.1"/>
    </source>
</evidence>
<reference evidence="1" key="1">
    <citation type="journal article" date="2004" name="Science">
        <title>Reverse methanogenesis: testing the hypothesis with environmental genomics.</title>
        <authorList>
            <person name="Hallam S.J."/>
            <person name="Putnam N."/>
            <person name="Preston C.M."/>
            <person name="Detter J.C."/>
            <person name="Rokhsar D."/>
            <person name="Richardson P.M."/>
            <person name="DeLong E.F."/>
        </authorList>
    </citation>
    <scope>NUCLEOTIDE SEQUENCE</scope>
</reference>
<sequence>MPEEDIIEDPEEGTAGITSASQLVDVTDAVGYINDNSSSASEEIVFVPLKMEKKEIEKFVVFKPLERSEKFRKILKRSIEKNRDLLVELSKY</sequence>
<gene>
    <name evidence="1" type="ORF">GZ26G2_45</name>
</gene>
<organism evidence="1">
    <name type="scientific">Uncultured archaeon GZfos26G2</name>
    <dbReference type="NCBI Taxonomy" id="3386331"/>
    <lineage>
        <taxon>Archaea</taxon>
        <taxon>Methanobacteriati</taxon>
        <taxon>Methanobacteriota</taxon>
        <taxon>Stenosarchaea group</taxon>
        <taxon>Methanomicrobia</taxon>
        <taxon>Candidatus Methanophagales</taxon>
        <taxon>Candidatus Methanophagaceae</taxon>
        <taxon>Candidatus Methanophaga</taxon>
    </lineage>
</organism>
<name>Q64BQ2_UNCAG</name>